<evidence type="ECO:0000313" key="2">
    <source>
        <dbReference type="Proteomes" id="UP000824533"/>
    </source>
</evidence>
<gene>
    <name evidence="1" type="ORF">K1T71_007361</name>
</gene>
<evidence type="ECO:0000313" key="1">
    <source>
        <dbReference type="EMBL" id="KAJ0177352.1"/>
    </source>
</evidence>
<organism evidence="1 2">
    <name type="scientific">Dendrolimus kikuchii</name>
    <dbReference type="NCBI Taxonomy" id="765133"/>
    <lineage>
        <taxon>Eukaryota</taxon>
        <taxon>Metazoa</taxon>
        <taxon>Ecdysozoa</taxon>
        <taxon>Arthropoda</taxon>
        <taxon>Hexapoda</taxon>
        <taxon>Insecta</taxon>
        <taxon>Pterygota</taxon>
        <taxon>Neoptera</taxon>
        <taxon>Endopterygota</taxon>
        <taxon>Lepidoptera</taxon>
        <taxon>Glossata</taxon>
        <taxon>Ditrysia</taxon>
        <taxon>Bombycoidea</taxon>
        <taxon>Lasiocampidae</taxon>
        <taxon>Dendrolimus</taxon>
    </lineage>
</organism>
<reference evidence="1 2" key="1">
    <citation type="journal article" date="2021" name="Front. Genet.">
        <title>Chromosome-Level Genome Assembly Reveals Significant Gene Expansion in the Toll and IMD Signaling Pathways of Dendrolimus kikuchii.</title>
        <authorList>
            <person name="Zhou J."/>
            <person name="Wu P."/>
            <person name="Xiong Z."/>
            <person name="Liu N."/>
            <person name="Zhao N."/>
            <person name="Ji M."/>
            <person name="Qiu Y."/>
            <person name="Yang B."/>
        </authorList>
    </citation>
    <scope>NUCLEOTIDE SEQUENCE [LARGE SCALE GENOMIC DNA]</scope>
    <source>
        <strain evidence="1">Ann1</strain>
    </source>
</reference>
<comment type="caution">
    <text evidence="1">The sequence shown here is derived from an EMBL/GenBank/DDBJ whole genome shotgun (WGS) entry which is preliminary data.</text>
</comment>
<sequence length="113" mass="11998">MGTHASRTAVAPDTGHLQRSIDERRGNRAGGVTCERCVDGRGAVRLRPVLPASAAGLAGPAPHVATRSADRAEPRKHESGPRAPRRTPAALTYSAQAERRGRQRAHGALYAFD</sequence>
<protein>
    <submittedName>
        <fullName evidence="1">Uncharacterized protein</fullName>
    </submittedName>
</protein>
<dbReference type="Proteomes" id="UP000824533">
    <property type="component" value="Linkage Group LG12"/>
</dbReference>
<accession>A0ACC1D1U6</accession>
<dbReference type="EMBL" id="CM034398">
    <property type="protein sequence ID" value="KAJ0177352.1"/>
    <property type="molecule type" value="Genomic_DNA"/>
</dbReference>
<keyword evidence="2" id="KW-1185">Reference proteome</keyword>
<name>A0ACC1D1U6_9NEOP</name>
<proteinExistence type="predicted"/>